<dbReference type="InterPro" id="IPR017111">
    <property type="entry name" value="Set1_fungi"/>
</dbReference>
<feature type="compositionally biased region" description="Basic and acidic residues" evidence="18">
    <location>
        <begin position="885"/>
        <end position="896"/>
    </location>
</feature>
<evidence type="ECO:0000256" key="17">
    <source>
        <dbReference type="PROSITE-ProRule" id="PRU00176"/>
    </source>
</evidence>
<dbReference type="PROSITE" id="PS50102">
    <property type="entry name" value="RRM"/>
    <property type="match status" value="1"/>
</dbReference>
<dbReference type="SUPFAM" id="SSF82199">
    <property type="entry name" value="SET domain"/>
    <property type="match status" value="1"/>
</dbReference>
<dbReference type="SMART" id="SM01291">
    <property type="entry name" value="N-SET"/>
    <property type="match status" value="1"/>
</dbReference>
<keyword evidence="9" id="KW-0156">Chromatin regulator</keyword>
<comment type="catalytic activity">
    <reaction evidence="16">
        <text>N(6),N(6)-dimethyl-L-lysyl(4)-[histone H3] + S-adenosyl-L-methionine = N(6),N(6),N(6)-trimethyl-L-lysyl(4)-[histone H3] + S-adenosyl-L-homocysteine + H(+)</text>
        <dbReference type="Rhea" id="RHEA:60272"/>
        <dbReference type="Rhea" id="RHEA-COMP:15537"/>
        <dbReference type="Rhea" id="RHEA-COMP:15540"/>
        <dbReference type="ChEBI" id="CHEBI:15378"/>
        <dbReference type="ChEBI" id="CHEBI:57856"/>
        <dbReference type="ChEBI" id="CHEBI:59789"/>
        <dbReference type="ChEBI" id="CHEBI:61961"/>
        <dbReference type="ChEBI" id="CHEBI:61976"/>
    </reaction>
</comment>
<gene>
    <name evidence="22" type="primary">SET1</name>
    <name evidence="22" type="ORF">Cpir12675_001441</name>
</gene>
<evidence type="ECO:0000259" key="21">
    <source>
        <dbReference type="PROSITE" id="PS50868"/>
    </source>
</evidence>
<comment type="subcellular location">
    <subcellularLocation>
        <location evidence="2">Chromosome</location>
    </subcellularLocation>
    <subcellularLocation>
        <location evidence="1">Nucleus</location>
    </subcellularLocation>
</comment>
<dbReference type="GO" id="GO:0032259">
    <property type="term" value="P:methylation"/>
    <property type="evidence" value="ECO:0007669"/>
    <property type="project" value="UniProtKB-KW"/>
</dbReference>
<dbReference type="SMART" id="SM00317">
    <property type="entry name" value="SET"/>
    <property type="match status" value="1"/>
</dbReference>
<keyword evidence="8" id="KW-0949">S-adenosyl-L-methionine</keyword>
<feature type="compositionally biased region" description="Basic and acidic residues" evidence="18">
    <location>
        <begin position="739"/>
        <end position="764"/>
    </location>
</feature>
<evidence type="ECO:0000256" key="18">
    <source>
        <dbReference type="SAM" id="MobiDB-lite"/>
    </source>
</evidence>
<dbReference type="InterPro" id="IPR001214">
    <property type="entry name" value="SET_dom"/>
</dbReference>
<feature type="compositionally biased region" description="Low complexity" evidence="18">
    <location>
        <begin position="169"/>
        <end position="182"/>
    </location>
</feature>
<evidence type="ECO:0000256" key="6">
    <source>
        <dbReference type="ARBA" id="ARBA00022603"/>
    </source>
</evidence>
<evidence type="ECO:0000256" key="10">
    <source>
        <dbReference type="ARBA" id="ARBA00023242"/>
    </source>
</evidence>
<feature type="region of interest" description="Disordered" evidence="18">
    <location>
        <begin position="16"/>
        <end position="76"/>
    </location>
</feature>
<dbReference type="InterPro" id="IPR000504">
    <property type="entry name" value="RRM_dom"/>
</dbReference>
<feature type="domain" description="SET" evidence="20">
    <location>
        <begin position="1101"/>
        <end position="1218"/>
    </location>
</feature>
<feature type="compositionally biased region" description="Basic and acidic residues" evidence="18">
    <location>
        <begin position="1026"/>
        <end position="1041"/>
    </location>
</feature>
<dbReference type="InterPro" id="IPR012677">
    <property type="entry name" value="Nucleotide-bd_a/b_plait_sf"/>
</dbReference>
<dbReference type="SUPFAM" id="SSF54928">
    <property type="entry name" value="RNA-binding domain, RBD"/>
    <property type="match status" value="1"/>
</dbReference>
<protein>
    <recommendedName>
        <fullName evidence="4">Histone-lysine N-methyltransferase, H3 lysine-4 specific</fullName>
        <ecNumber evidence="3">2.1.1.354</ecNumber>
    </recommendedName>
    <alternativeName>
        <fullName evidence="11">SET domain-containing protein 1</fullName>
    </alternativeName>
</protein>
<proteinExistence type="predicted"/>
<evidence type="ECO:0000256" key="3">
    <source>
        <dbReference type="ARBA" id="ARBA00012182"/>
    </source>
</evidence>
<feature type="region of interest" description="Disordered" evidence="18">
    <location>
        <begin position="169"/>
        <end position="190"/>
    </location>
</feature>
<evidence type="ECO:0000256" key="2">
    <source>
        <dbReference type="ARBA" id="ARBA00004286"/>
    </source>
</evidence>
<evidence type="ECO:0000256" key="15">
    <source>
        <dbReference type="ARBA" id="ARBA00047583"/>
    </source>
</evidence>
<feature type="region of interest" description="Disordered" evidence="18">
    <location>
        <begin position="807"/>
        <end position="896"/>
    </location>
</feature>
<feature type="compositionally biased region" description="Polar residues" evidence="18">
    <location>
        <begin position="403"/>
        <end position="417"/>
    </location>
</feature>
<dbReference type="GO" id="GO:0140999">
    <property type="term" value="F:histone H3K4 trimethyltransferase activity"/>
    <property type="evidence" value="ECO:0007669"/>
    <property type="project" value="UniProtKB-EC"/>
</dbReference>
<feature type="compositionally biased region" description="Polar residues" evidence="18">
    <location>
        <begin position="118"/>
        <end position="133"/>
    </location>
</feature>
<dbReference type="InterPro" id="IPR003616">
    <property type="entry name" value="Post-SET_dom"/>
</dbReference>
<evidence type="ECO:0000256" key="8">
    <source>
        <dbReference type="ARBA" id="ARBA00022691"/>
    </source>
</evidence>
<dbReference type="PROSITE" id="PS50868">
    <property type="entry name" value="POST_SET"/>
    <property type="match status" value="1"/>
</dbReference>
<evidence type="ECO:0000313" key="23">
    <source>
        <dbReference type="Proteomes" id="UP001583280"/>
    </source>
</evidence>
<feature type="compositionally biased region" description="Polar residues" evidence="18">
    <location>
        <begin position="54"/>
        <end position="76"/>
    </location>
</feature>
<keyword evidence="7 22" id="KW-0808">Transferase</keyword>
<keyword evidence="23" id="KW-1185">Reference proteome</keyword>
<dbReference type="InterPro" id="IPR035979">
    <property type="entry name" value="RBD_domain_sf"/>
</dbReference>
<comment type="catalytic activity">
    <reaction evidence="14">
        <text>L-lysyl(4)-[histone H3] + 3 S-adenosyl-L-methionine = N(6),N(6),N(6)-trimethyl-L-lysyl(4)-[histone H3] + 3 S-adenosyl-L-homocysteine + 3 H(+)</text>
        <dbReference type="Rhea" id="RHEA:60260"/>
        <dbReference type="Rhea" id="RHEA-COMP:15537"/>
        <dbReference type="Rhea" id="RHEA-COMP:15547"/>
        <dbReference type="ChEBI" id="CHEBI:15378"/>
        <dbReference type="ChEBI" id="CHEBI:29969"/>
        <dbReference type="ChEBI" id="CHEBI:57856"/>
        <dbReference type="ChEBI" id="CHEBI:59789"/>
        <dbReference type="ChEBI" id="CHEBI:61961"/>
        <dbReference type="EC" id="2.1.1.354"/>
    </reaction>
</comment>
<dbReference type="PROSITE" id="PS51572">
    <property type="entry name" value="SAM_MT43_1"/>
    <property type="match status" value="1"/>
</dbReference>
<dbReference type="EMBL" id="JAWDJO010000022">
    <property type="protein sequence ID" value="KAL1899405.1"/>
    <property type="molecule type" value="Genomic_DNA"/>
</dbReference>
<feature type="domain" description="RRM" evidence="19">
    <location>
        <begin position="285"/>
        <end position="376"/>
    </location>
</feature>
<dbReference type="PANTHER" id="PTHR45814">
    <property type="entry name" value="HISTONE-LYSINE N-METHYLTRANSFERASE SETD1"/>
    <property type="match status" value="1"/>
</dbReference>
<keyword evidence="17" id="KW-0694">RNA-binding</keyword>
<dbReference type="PANTHER" id="PTHR45814:SF2">
    <property type="entry name" value="HISTONE-LYSINE N-METHYLTRANSFERASE SETD1"/>
    <property type="match status" value="1"/>
</dbReference>
<feature type="compositionally biased region" description="Basic and acidic residues" evidence="18">
    <location>
        <begin position="560"/>
        <end position="579"/>
    </location>
</feature>
<dbReference type="InterPro" id="IPR046341">
    <property type="entry name" value="SET_dom_sf"/>
</dbReference>
<feature type="compositionally biased region" description="Basic and acidic residues" evidence="18">
    <location>
        <begin position="863"/>
        <end position="875"/>
    </location>
</feature>
<dbReference type="Pfam" id="PF00856">
    <property type="entry name" value="SET"/>
    <property type="match status" value="1"/>
</dbReference>
<evidence type="ECO:0000256" key="5">
    <source>
        <dbReference type="ARBA" id="ARBA00022454"/>
    </source>
</evidence>
<feature type="region of interest" description="Disordered" evidence="18">
    <location>
        <begin position="546"/>
        <end position="590"/>
    </location>
</feature>
<feature type="region of interest" description="Disordered" evidence="18">
    <location>
        <begin position="1025"/>
        <end position="1047"/>
    </location>
</feature>
<keyword evidence="10" id="KW-0539">Nucleus</keyword>
<evidence type="ECO:0000256" key="4">
    <source>
        <dbReference type="ARBA" id="ARBA00015839"/>
    </source>
</evidence>
<dbReference type="Proteomes" id="UP001583280">
    <property type="component" value="Unassembled WGS sequence"/>
</dbReference>
<evidence type="ECO:0000256" key="11">
    <source>
        <dbReference type="ARBA" id="ARBA00030093"/>
    </source>
</evidence>
<dbReference type="InterPro" id="IPR024636">
    <property type="entry name" value="SET_assoc"/>
</dbReference>
<accession>A0ABR3ZG86</accession>
<evidence type="ECO:0000259" key="20">
    <source>
        <dbReference type="PROSITE" id="PS50280"/>
    </source>
</evidence>
<evidence type="ECO:0000256" key="1">
    <source>
        <dbReference type="ARBA" id="ARBA00004123"/>
    </source>
</evidence>
<feature type="region of interest" description="Disordered" evidence="18">
    <location>
        <begin position="650"/>
        <end position="786"/>
    </location>
</feature>
<reference evidence="22 23" key="1">
    <citation type="journal article" date="2024" name="IMA Fungus">
        <title>IMA Genome - F19 : A genome assembly and annotation guide to empower mycologists, including annotated draft genome sequences of Ceratocystis pirilliformis, Diaporthe australafricana, Fusarium ophioides, Paecilomyces lecythidis, and Sporothrix stenoceras.</title>
        <authorList>
            <person name="Aylward J."/>
            <person name="Wilson A.M."/>
            <person name="Visagie C.M."/>
            <person name="Spraker J."/>
            <person name="Barnes I."/>
            <person name="Buitendag C."/>
            <person name="Ceriani C."/>
            <person name="Del Mar Angel L."/>
            <person name="du Plessis D."/>
            <person name="Fuchs T."/>
            <person name="Gasser K."/>
            <person name="Kramer D."/>
            <person name="Li W."/>
            <person name="Munsamy K."/>
            <person name="Piso A."/>
            <person name="Price J.L."/>
            <person name="Sonnekus B."/>
            <person name="Thomas C."/>
            <person name="van der Nest A."/>
            <person name="van Dijk A."/>
            <person name="van Heerden A."/>
            <person name="van Vuuren N."/>
            <person name="Yilmaz N."/>
            <person name="Duong T.A."/>
            <person name="van der Merwe N.A."/>
            <person name="Wingfield M.J."/>
            <person name="Wingfield B.D."/>
        </authorList>
    </citation>
    <scope>NUCLEOTIDE SEQUENCE [LARGE SCALE GENOMIC DNA]</scope>
    <source>
        <strain evidence="22 23">CMW 12675</strain>
    </source>
</reference>
<comment type="catalytic activity">
    <reaction evidence="15">
        <text>N(6)-methyl-L-lysyl(4)-[histone H3] + S-adenosyl-L-methionine = N(6),N(6)-dimethyl-L-lysyl(4)-[histone H3] + S-adenosyl-L-homocysteine + H(+)</text>
        <dbReference type="Rhea" id="RHEA:60268"/>
        <dbReference type="Rhea" id="RHEA-COMP:15540"/>
        <dbReference type="Rhea" id="RHEA-COMP:15543"/>
        <dbReference type="ChEBI" id="CHEBI:15378"/>
        <dbReference type="ChEBI" id="CHEBI:57856"/>
        <dbReference type="ChEBI" id="CHEBI:59789"/>
        <dbReference type="ChEBI" id="CHEBI:61929"/>
        <dbReference type="ChEBI" id="CHEBI:61976"/>
    </reaction>
</comment>
<comment type="subunit">
    <text evidence="13">Component of the Set1C/COMPASS complex.</text>
</comment>
<feature type="compositionally biased region" description="Basic residues" evidence="18">
    <location>
        <begin position="847"/>
        <end position="862"/>
    </location>
</feature>
<dbReference type="Pfam" id="PF11764">
    <property type="entry name" value="N-SET"/>
    <property type="match status" value="1"/>
</dbReference>
<dbReference type="Gene3D" id="3.30.70.330">
    <property type="match status" value="1"/>
</dbReference>
<feature type="region of interest" description="Disordered" evidence="18">
    <location>
        <begin position="403"/>
        <end position="449"/>
    </location>
</feature>
<evidence type="ECO:0000259" key="19">
    <source>
        <dbReference type="PROSITE" id="PS50102"/>
    </source>
</evidence>
<evidence type="ECO:0000313" key="22">
    <source>
        <dbReference type="EMBL" id="KAL1899405.1"/>
    </source>
</evidence>
<dbReference type="InterPro" id="IPR024657">
    <property type="entry name" value="COMPASS_Set1_N-SET"/>
</dbReference>
<organism evidence="22 23">
    <name type="scientific">Ceratocystis pirilliformis</name>
    <dbReference type="NCBI Taxonomy" id="259994"/>
    <lineage>
        <taxon>Eukaryota</taxon>
        <taxon>Fungi</taxon>
        <taxon>Dikarya</taxon>
        <taxon>Ascomycota</taxon>
        <taxon>Pezizomycotina</taxon>
        <taxon>Sordariomycetes</taxon>
        <taxon>Hypocreomycetidae</taxon>
        <taxon>Microascales</taxon>
        <taxon>Ceratocystidaceae</taxon>
        <taxon>Ceratocystis</taxon>
    </lineage>
</organism>
<dbReference type="PROSITE" id="PS50280">
    <property type="entry name" value="SET"/>
    <property type="match status" value="1"/>
</dbReference>
<dbReference type="SMART" id="SM00508">
    <property type="entry name" value="PostSET"/>
    <property type="match status" value="1"/>
</dbReference>
<comment type="caution">
    <text evidence="22">The sequence shown here is derived from an EMBL/GenBank/DDBJ whole genome shotgun (WGS) entry which is preliminary data.</text>
</comment>
<evidence type="ECO:0000256" key="14">
    <source>
        <dbReference type="ARBA" id="ARBA00047571"/>
    </source>
</evidence>
<dbReference type="Gene3D" id="2.170.270.10">
    <property type="entry name" value="SET domain"/>
    <property type="match status" value="1"/>
</dbReference>
<comment type="function">
    <text evidence="12">Catalytic component of the COMPASS (Set1C) complex that specifically mono-, di- and trimethylates histone H3 to form H3K4me1/2/3. Binds RNAs which might negatively affect its histone methyltransferase activity. COMPASS recognizes ubiquitinated H2B on one face of the nucleosome which stimulates the methylation of H3 on the opposing face.</text>
</comment>
<feature type="compositionally biased region" description="Basic and acidic residues" evidence="18">
    <location>
        <begin position="18"/>
        <end position="29"/>
    </location>
</feature>
<feature type="region of interest" description="Disordered" evidence="18">
    <location>
        <begin position="118"/>
        <end position="144"/>
    </location>
</feature>
<dbReference type="Pfam" id="PF11767">
    <property type="entry name" value="SET_assoc"/>
    <property type="match status" value="1"/>
</dbReference>
<feature type="domain" description="Post-SET" evidence="21">
    <location>
        <begin position="1227"/>
        <end position="1243"/>
    </location>
</feature>
<dbReference type="EC" id="2.1.1.354" evidence="3"/>
<evidence type="ECO:0000256" key="7">
    <source>
        <dbReference type="ARBA" id="ARBA00022679"/>
    </source>
</evidence>
<sequence length="1243" mass="138453">MSRSLAASFAQFFPAASREAKDRASERERLSRKHPISEANLADGVDATTAILESPSTSFSPPAQLNSEPCPNLLDTQDSLSLNRESLNPGSDSSHSSSIEISMAANGAFQSSAAVTITPLSSSDSPQPNVQTLDTKDQHPVSFSSNLNSQSLITMTPSSEPHNIYNNSNNKTTTTLPLSPSPAQTEHIPARDTSRSILGLRCIYDPFSDRSASAKSAKRDLEPRFKEFGPNDDIPPADPRLAKGGRLGYINVDFHLPKSRLRHAPYNLKPYQFDARTSIGPSPPTQIVVSGFNPLMSFAKLTALFSQFGDIAESSNKLDPEDGSYLGFATFRYRDSSPNAIRRIFVAAIDAARRAVRDANGRRIDTYRIKVEFDADGKRSIQMMRAVERESQAKVAQILAESTQLAKSKRGSQTPVSRSGHGPPPTAPKGPANKPAESRPPAPRTNPPVEAQTLATTLKELPYIFISHSAVPVMQTTIPHLKRRLKSFTFDDIQLDRTGYFIIFESSNYGRIEAERCHRQCNEAELFTYHMTMELFVPANLVNHIGSSSTRHRRPSTPELKARAEQRQKEEQEQLKRELEEDIEEEKRQRAKNFDPVGEAVQVIRRELLEHLIRHIRVKVAAPAVLDFMEPANHVAKRRELNLEIPEMHSSFLDDSEGPSRAGTPNSRADPIENRTGKFDVSALPRIRKFKSAAPPASSLKANRKAPNRQNAIRSLHHRLYDSESDSDDDLQAPKQRSVTRDTEEYESRPRSRMSTDEDKEERATWGGAEEDSMTERSFAATDGSQVRKRKLELLEEVVIKRQKKLDEDAMETDSVAPTDDGNHDIDTDVQSRAETPVLQPATGKAAPKKKAAPKSKKKTKKQLAEEAEAAKRQAEAAAAVIAEPKAEPEPSAKPVAREVKEKVVKNLDPKLFPSSPMPALELSVNTIISDFRILNGLGLGAHDAPDVSQLLCRSKATNMEQPELWLWTRDRLRTLNANKSSQDGSAMIEGYYLPNPTGCARTEGYKKILNSEKSKYLPHHIKVQKAREERQARVSKDGKDPTASAAEAAKLAAEKLISQGNSRANRANNRRYVADLNDQKKTLGQDSDVFKFNQLKKRKKPVKFARSAIHNWGLYAMEKIPKDDMIIEYVGEEVRQQISEIREKRYLKSGIGSSYLFRIDEDTVIDATKKGGIARFINHSCMPNCTAKIIKVEGSKRIVIYALRDIALNEELTYDYKFEREIGALDRIPCLCGTAACKGFLN</sequence>
<keyword evidence="5" id="KW-0158">Chromosome</keyword>
<name>A0ABR3ZG86_9PEZI</name>
<dbReference type="InterPro" id="IPR044570">
    <property type="entry name" value="Set1-like"/>
</dbReference>
<keyword evidence="6 22" id="KW-0489">Methyltransferase</keyword>
<feature type="compositionally biased region" description="Basic and acidic residues" evidence="18">
    <location>
        <begin position="821"/>
        <end position="832"/>
    </location>
</feature>
<evidence type="ECO:0000256" key="9">
    <source>
        <dbReference type="ARBA" id="ARBA00022853"/>
    </source>
</evidence>
<evidence type="ECO:0000256" key="16">
    <source>
        <dbReference type="ARBA" id="ARBA00049129"/>
    </source>
</evidence>
<evidence type="ECO:0000256" key="12">
    <source>
        <dbReference type="ARBA" id="ARBA00044492"/>
    </source>
</evidence>
<dbReference type="CDD" id="cd20072">
    <property type="entry name" value="SET_SET1"/>
    <property type="match status" value="1"/>
</dbReference>
<evidence type="ECO:0000256" key="13">
    <source>
        <dbReference type="ARBA" id="ARBA00044515"/>
    </source>
</evidence>